<name>A0A841R9J1_9SPIO</name>
<sequence length="324" mass="37533">MSNKPKFAVITGFIGETADRFRSYNAPKNLEEKFQVMHSLENVNGVELVFPYEVKDAAVVKPLLEKYELEMAAVNVNIKKEEEFLHGSVSHPDKTIREKAVRFIKEAKDFAEAVGADKVQCCPLGDGYEYSLQSDYANSWKHMVECFAEAGEYKPEIPLFIEYKPNEIRGNCFIENAAKTLCLLNDIGNEAIGVTLDFGHSMYGGETPAEALSLIESSRFPYYIHINDNDGRWDWDYMCGTRNFQAYVEFVYYLKRFNYAGWLTSDTSPTRVDIKECFEANARWTQKIWDMLDAMDLKELTKLLNQTDFVRNWKFLEKELFFRN</sequence>
<proteinExistence type="predicted"/>
<accession>A0A841R9J1</accession>
<evidence type="ECO:0000313" key="3">
    <source>
        <dbReference type="Proteomes" id="UP000587760"/>
    </source>
</evidence>
<dbReference type="RefSeq" id="WP_184745001.1">
    <property type="nucleotide sequence ID" value="NZ_JACHGJ010000002.1"/>
</dbReference>
<dbReference type="InterPro" id="IPR050312">
    <property type="entry name" value="IolE/XylAMocC-like"/>
</dbReference>
<dbReference type="Pfam" id="PF01261">
    <property type="entry name" value="AP_endonuc_2"/>
    <property type="match status" value="1"/>
</dbReference>
<evidence type="ECO:0000313" key="2">
    <source>
        <dbReference type="EMBL" id="MBB6479609.1"/>
    </source>
</evidence>
<feature type="domain" description="Xylose isomerase-like TIM barrel" evidence="1">
    <location>
        <begin position="43"/>
        <end position="285"/>
    </location>
</feature>
<dbReference type="InterPro" id="IPR036237">
    <property type="entry name" value="Xyl_isomerase-like_sf"/>
</dbReference>
<dbReference type="AlphaFoldDB" id="A0A841R9J1"/>
<protein>
    <submittedName>
        <fullName evidence="2">Xylose isomerase</fullName>
        <ecNumber evidence="2">5.3.1.5</ecNumber>
    </submittedName>
</protein>
<dbReference type="PANTHER" id="PTHR12110">
    <property type="entry name" value="HYDROXYPYRUVATE ISOMERASE"/>
    <property type="match status" value="1"/>
</dbReference>
<comment type="caution">
    <text evidence="2">The sequence shown here is derived from an EMBL/GenBank/DDBJ whole genome shotgun (WGS) entry which is preliminary data.</text>
</comment>
<dbReference type="InterPro" id="IPR013022">
    <property type="entry name" value="Xyl_isomerase-like_TIM-brl"/>
</dbReference>
<dbReference type="GO" id="GO:0009045">
    <property type="term" value="F:xylose isomerase activity"/>
    <property type="evidence" value="ECO:0007669"/>
    <property type="project" value="UniProtKB-EC"/>
</dbReference>
<gene>
    <name evidence="2" type="ORF">HNR50_001267</name>
</gene>
<dbReference type="EMBL" id="JACHGJ010000002">
    <property type="protein sequence ID" value="MBB6479609.1"/>
    <property type="molecule type" value="Genomic_DNA"/>
</dbReference>
<keyword evidence="2" id="KW-0413">Isomerase</keyword>
<reference evidence="2 3" key="1">
    <citation type="submission" date="2020-08" db="EMBL/GenBank/DDBJ databases">
        <title>Genomic Encyclopedia of Type Strains, Phase IV (KMG-IV): sequencing the most valuable type-strain genomes for metagenomic binning, comparative biology and taxonomic classification.</title>
        <authorList>
            <person name="Goeker M."/>
        </authorList>
    </citation>
    <scope>NUCLEOTIDE SEQUENCE [LARGE SCALE GENOMIC DNA]</scope>
    <source>
        <strain evidence="2 3">DSM 2461</strain>
    </source>
</reference>
<evidence type="ECO:0000259" key="1">
    <source>
        <dbReference type="Pfam" id="PF01261"/>
    </source>
</evidence>
<dbReference type="SUPFAM" id="SSF51658">
    <property type="entry name" value="Xylose isomerase-like"/>
    <property type="match status" value="1"/>
</dbReference>
<keyword evidence="3" id="KW-1185">Reference proteome</keyword>
<dbReference type="Proteomes" id="UP000587760">
    <property type="component" value="Unassembled WGS sequence"/>
</dbReference>
<dbReference type="Gene3D" id="3.20.20.150">
    <property type="entry name" value="Divalent-metal-dependent TIM barrel enzymes"/>
    <property type="match status" value="1"/>
</dbReference>
<organism evidence="2 3">
    <name type="scientific">Spirochaeta isovalerica</name>
    <dbReference type="NCBI Taxonomy" id="150"/>
    <lineage>
        <taxon>Bacteria</taxon>
        <taxon>Pseudomonadati</taxon>
        <taxon>Spirochaetota</taxon>
        <taxon>Spirochaetia</taxon>
        <taxon>Spirochaetales</taxon>
        <taxon>Spirochaetaceae</taxon>
        <taxon>Spirochaeta</taxon>
    </lineage>
</organism>
<dbReference type="EC" id="5.3.1.5" evidence="2"/>